<proteinExistence type="predicted"/>
<dbReference type="SUPFAM" id="SSF57783">
    <property type="entry name" value="Zinc beta-ribbon"/>
    <property type="match status" value="1"/>
</dbReference>
<dbReference type="Proteomes" id="UP000001304">
    <property type="component" value="Chromosome"/>
</dbReference>
<sequence>MSCPYCKSQNIIHDFTHGYVVCGECGTIIDELYIEFFENTSYEEAKPMGLPTVREGLNKKVARAMGMYIAKLSHDVAVYEKYAKRARKGVRVDLEMIQRRLAGDKVRVYRHESEDKLRELIEGDAILRSIIDRIIDRDPLFSSRTLRGKIALALIIKQLITRGDIDYEEIARQAHMSKTHIKRLVKLLKLRYRDIASIKMRIAIKS</sequence>
<dbReference type="InterPro" id="IPR013137">
    <property type="entry name" value="Znf_TFIIB"/>
</dbReference>
<dbReference type="GO" id="GO:0008270">
    <property type="term" value="F:zinc ion binding"/>
    <property type="evidence" value="ECO:0007669"/>
    <property type="project" value="UniProtKB-KW"/>
</dbReference>
<keyword evidence="1" id="KW-0479">Metal-binding</keyword>
<organism evidence="3 4">
    <name type="scientific">Ignisphaera aggregans (strain DSM 17230 / JCM 13409 / AQ1.S1)</name>
    <dbReference type="NCBI Taxonomy" id="583356"/>
    <lineage>
        <taxon>Archaea</taxon>
        <taxon>Thermoproteota</taxon>
        <taxon>Thermoprotei</taxon>
        <taxon>Desulfurococcales</taxon>
        <taxon>Desulfurococcaceae</taxon>
        <taxon>Ignisphaera</taxon>
    </lineage>
</organism>
<evidence type="ECO:0000259" key="2">
    <source>
        <dbReference type="PROSITE" id="PS51134"/>
    </source>
</evidence>
<feature type="domain" description="TFIIB-type" evidence="2">
    <location>
        <begin position="1"/>
        <end position="30"/>
    </location>
</feature>
<gene>
    <name evidence="3" type="ordered locus">Igag_0032</name>
</gene>
<evidence type="ECO:0000256" key="1">
    <source>
        <dbReference type="PROSITE-ProRule" id="PRU00469"/>
    </source>
</evidence>
<dbReference type="Pfam" id="PF08271">
    <property type="entry name" value="Zn_Ribbon_TF"/>
    <property type="match status" value="1"/>
</dbReference>
<keyword evidence="1" id="KW-0863">Zinc-finger</keyword>
<keyword evidence="4" id="KW-1185">Reference proteome</keyword>
<dbReference type="PROSITE" id="PS51134">
    <property type="entry name" value="ZF_TFIIB"/>
    <property type="match status" value="1"/>
</dbReference>
<evidence type="ECO:0000313" key="4">
    <source>
        <dbReference type="Proteomes" id="UP000001304"/>
    </source>
</evidence>
<reference evidence="3 4" key="1">
    <citation type="journal article" date="2010" name="Stand. Genomic Sci.">
        <title>Complete genome sequence of Ignisphaera aggregans type strain (AQ1.S1).</title>
        <authorList>
            <person name="Goker M."/>
            <person name="Held B."/>
            <person name="Lapidus A."/>
            <person name="Nolan M."/>
            <person name="Spring S."/>
            <person name="Yasawong M."/>
            <person name="Lucas S."/>
            <person name="Glavina Del Rio T."/>
            <person name="Tice H."/>
            <person name="Cheng J.F."/>
            <person name="Goodwin L."/>
            <person name="Tapia R."/>
            <person name="Pitluck S."/>
            <person name="Liolios K."/>
            <person name="Ivanova N."/>
            <person name="Mavromatis K."/>
            <person name="Mikhailova N."/>
            <person name="Pati A."/>
            <person name="Chen A."/>
            <person name="Palaniappan K."/>
            <person name="Brambilla E."/>
            <person name="Land M."/>
            <person name="Hauser L."/>
            <person name="Chang Y.J."/>
            <person name="Jeffries C.D."/>
            <person name="Brettin T."/>
            <person name="Detter J.C."/>
            <person name="Han C."/>
            <person name="Rohde M."/>
            <person name="Sikorski J."/>
            <person name="Woyke T."/>
            <person name="Bristow J."/>
            <person name="Eisen J.A."/>
            <person name="Markowitz V."/>
            <person name="Hugenholtz P."/>
            <person name="Kyrpides N.C."/>
            <person name="Klenk H.P."/>
        </authorList>
    </citation>
    <scope>NUCLEOTIDE SEQUENCE [LARGE SCALE GENOMIC DNA]</scope>
    <source>
        <strain evidence="4">DSM 17230 / JCM 13409 / AQ1.S1</strain>
    </source>
</reference>
<protein>
    <submittedName>
        <fullName evidence="3">Zinc finger TFIIB-type domain protein</fullName>
    </submittedName>
</protein>
<dbReference type="KEGG" id="iag:Igag_0032"/>
<dbReference type="AlphaFoldDB" id="E0SPE2"/>
<dbReference type="STRING" id="583356.Igag_0032"/>
<dbReference type="HOGENOM" id="CLU_1551755_0_0_2"/>
<dbReference type="BioCyc" id="IAGG583356:GHAH-33-MONOMER"/>
<dbReference type="EMBL" id="CP002098">
    <property type="protein sequence ID" value="ADM26885.1"/>
    <property type="molecule type" value="Genomic_DNA"/>
</dbReference>
<accession>E0SPE2</accession>
<evidence type="ECO:0000313" key="3">
    <source>
        <dbReference type="EMBL" id="ADM26885.1"/>
    </source>
</evidence>
<name>E0SPE2_IGNAA</name>
<dbReference type="Gene3D" id="1.10.472.170">
    <property type="match status" value="1"/>
</dbReference>
<keyword evidence="1" id="KW-0862">Zinc</keyword>